<comment type="subcellular location">
    <subcellularLocation>
        <location evidence="1">Nucleus</location>
    </subcellularLocation>
</comment>
<gene>
    <name evidence="7" type="ORF">FH972_002569</name>
</gene>
<sequence>MFNRDLVYLELTVLKLPIAVLRGIAIAVKCGATKAQFDSTASSSMNWGMAATTGDADSASSGIYPACEGQGNSKVCPKCMYKDYEREVVFEKILCRSDIQEAGSYRLYIPKPHASRFCSPANGSEVITFCDVQMKSWRMGFRTSDGRAYLGAGWIEFAREKQLRAGDTLIFYEVRCGQRTRFFMIAVSYKDRLQILGAPIH</sequence>
<keyword evidence="4" id="KW-0804">Transcription</keyword>
<dbReference type="OrthoDB" id="1698378at2759"/>
<dbReference type="InterPro" id="IPR003340">
    <property type="entry name" value="B3_DNA-bd"/>
</dbReference>
<dbReference type="Pfam" id="PF02362">
    <property type="entry name" value="B3"/>
    <property type="match status" value="1"/>
</dbReference>
<dbReference type="PROSITE" id="PS50863">
    <property type="entry name" value="B3"/>
    <property type="match status" value="1"/>
</dbReference>
<evidence type="ECO:0000256" key="3">
    <source>
        <dbReference type="ARBA" id="ARBA00023125"/>
    </source>
</evidence>
<dbReference type="GO" id="GO:0005634">
    <property type="term" value="C:nucleus"/>
    <property type="evidence" value="ECO:0007669"/>
    <property type="project" value="UniProtKB-SubCell"/>
</dbReference>
<dbReference type="GO" id="GO:0003700">
    <property type="term" value="F:DNA-binding transcription factor activity"/>
    <property type="evidence" value="ECO:0007669"/>
    <property type="project" value="InterPro"/>
</dbReference>
<keyword evidence="2" id="KW-0805">Transcription regulation</keyword>
<dbReference type="CDD" id="cd10017">
    <property type="entry name" value="B3_DNA"/>
    <property type="match status" value="1"/>
</dbReference>
<organism evidence="7 8">
    <name type="scientific">Carpinus fangiana</name>
    <dbReference type="NCBI Taxonomy" id="176857"/>
    <lineage>
        <taxon>Eukaryota</taxon>
        <taxon>Viridiplantae</taxon>
        <taxon>Streptophyta</taxon>
        <taxon>Embryophyta</taxon>
        <taxon>Tracheophyta</taxon>
        <taxon>Spermatophyta</taxon>
        <taxon>Magnoliopsida</taxon>
        <taxon>eudicotyledons</taxon>
        <taxon>Gunneridae</taxon>
        <taxon>Pentapetalae</taxon>
        <taxon>rosids</taxon>
        <taxon>fabids</taxon>
        <taxon>Fagales</taxon>
        <taxon>Betulaceae</taxon>
        <taxon>Carpinus</taxon>
    </lineage>
</organism>
<dbReference type="SMART" id="SM01019">
    <property type="entry name" value="B3"/>
    <property type="match status" value="1"/>
</dbReference>
<dbReference type="Gene3D" id="2.40.330.10">
    <property type="entry name" value="DNA-binding pseudobarrel domain"/>
    <property type="match status" value="1"/>
</dbReference>
<dbReference type="InterPro" id="IPR015300">
    <property type="entry name" value="DNA-bd_pseudobarrel_sf"/>
</dbReference>
<evidence type="ECO:0000256" key="1">
    <source>
        <dbReference type="ARBA" id="ARBA00004123"/>
    </source>
</evidence>
<evidence type="ECO:0000256" key="2">
    <source>
        <dbReference type="ARBA" id="ARBA00023015"/>
    </source>
</evidence>
<accession>A0A5N6QF95</accession>
<dbReference type="PANTHER" id="PTHR31140:SF139">
    <property type="entry name" value="B3 DOMAIN-CONTAINING PROTEIN OS02G0455900-RELATED"/>
    <property type="match status" value="1"/>
</dbReference>
<feature type="domain" description="TF-B3" evidence="6">
    <location>
        <begin position="106"/>
        <end position="191"/>
    </location>
</feature>
<evidence type="ECO:0000259" key="6">
    <source>
        <dbReference type="PROSITE" id="PS50863"/>
    </source>
</evidence>
<dbReference type="Proteomes" id="UP000327013">
    <property type="component" value="Chromosome 1"/>
</dbReference>
<name>A0A5N6QF95_9ROSI</name>
<dbReference type="PANTHER" id="PTHR31140">
    <property type="entry name" value="B3 DOMAIN-CONTAINING TRANSCRIPTION FACTOR ABI3"/>
    <property type="match status" value="1"/>
</dbReference>
<keyword evidence="8" id="KW-1185">Reference proteome</keyword>
<proteinExistence type="predicted"/>
<evidence type="ECO:0000313" key="8">
    <source>
        <dbReference type="Proteomes" id="UP000327013"/>
    </source>
</evidence>
<evidence type="ECO:0000256" key="5">
    <source>
        <dbReference type="ARBA" id="ARBA00023242"/>
    </source>
</evidence>
<dbReference type="InterPro" id="IPR044800">
    <property type="entry name" value="LEC2-like"/>
</dbReference>
<dbReference type="GO" id="GO:0003677">
    <property type="term" value="F:DNA binding"/>
    <property type="evidence" value="ECO:0007669"/>
    <property type="project" value="UniProtKB-KW"/>
</dbReference>
<keyword evidence="5" id="KW-0539">Nucleus</keyword>
<keyword evidence="3" id="KW-0238">DNA-binding</keyword>
<dbReference type="SUPFAM" id="SSF101936">
    <property type="entry name" value="DNA-binding pseudobarrel domain"/>
    <property type="match status" value="1"/>
</dbReference>
<dbReference type="AlphaFoldDB" id="A0A5N6QF95"/>
<evidence type="ECO:0000256" key="4">
    <source>
        <dbReference type="ARBA" id="ARBA00023163"/>
    </source>
</evidence>
<protein>
    <recommendedName>
        <fullName evidence="6">TF-B3 domain-containing protein</fullName>
    </recommendedName>
</protein>
<dbReference type="EMBL" id="CM017321">
    <property type="protein sequence ID" value="KAE7997988.1"/>
    <property type="molecule type" value="Genomic_DNA"/>
</dbReference>
<evidence type="ECO:0000313" key="7">
    <source>
        <dbReference type="EMBL" id="KAE7997988.1"/>
    </source>
</evidence>
<reference evidence="7 8" key="1">
    <citation type="submission" date="2019-06" db="EMBL/GenBank/DDBJ databases">
        <title>A chromosomal-level reference genome of Carpinus fangiana (Coryloideae, Betulaceae).</title>
        <authorList>
            <person name="Yang X."/>
            <person name="Wang Z."/>
            <person name="Zhang L."/>
            <person name="Hao G."/>
            <person name="Liu J."/>
            <person name="Yang Y."/>
        </authorList>
    </citation>
    <scope>NUCLEOTIDE SEQUENCE [LARGE SCALE GENOMIC DNA]</scope>
    <source>
        <strain evidence="7">Cfa_2016G</strain>
        <tissue evidence="7">Leaf</tissue>
    </source>
</reference>